<dbReference type="InterPro" id="IPR050884">
    <property type="entry name" value="CNP_phosphodiesterase-III"/>
</dbReference>
<name>A0A7S7M937_9ACTN</name>
<evidence type="ECO:0000256" key="4">
    <source>
        <dbReference type="ARBA" id="ARBA00025742"/>
    </source>
</evidence>
<dbReference type="InterPro" id="IPR029052">
    <property type="entry name" value="Metallo-depent_PP-like"/>
</dbReference>
<keyword evidence="2" id="KW-0378">Hydrolase</keyword>
<feature type="domain" description="Calcineurin-like phosphoesterase" evidence="5">
    <location>
        <begin position="36"/>
        <end position="227"/>
    </location>
</feature>
<dbReference type="Proteomes" id="UP000593735">
    <property type="component" value="Chromosome"/>
</dbReference>
<organism evidence="6 7">
    <name type="scientific">Thermophilibacter immobilis</name>
    <dbReference type="NCBI Taxonomy" id="2779519"/>
    <lineage>
        <taxon>Bacteria</taxon>
        <taxon>Bacillati</taxon>
        <taxon>Actinomycetota</taxon>
        <taxon>Coriobacteriia</taxon>
        <taxon>Coriobacteriales</taxon>
        <taxon>Atopobiaceae</taxon>
        <taxon>Thermophilibacter</taxon>
    </lineage>
</organism>
<dbReference type="KEGG" id="tio:INP52_00340"/>
<dbReference type="PANTHER" id="PTHR42988:SF2">
    <property type="entry name" value="CYCLIC NUCLEOTIDE PHOSPHODIESTERASE CBUA0032-RELATED"/>
    <property type="match status" value="1"/>
</dbReference>
<dbReference type="InterPro" id="IPR042281">
    <property type="entry name" value="GpdQ_beta-strand"/>
</dbReference>
<dbReference type="InterPro" id="IPR004843">
    <property type="entry name" value="Calcineurin-like_PHP"/>
</dbReference>
<dbReference type="EMBL" id="CP063767">
    <property type="protein sequence ID" value="QOY60712.1"/>
    <property type="molecule type" value="Genomic_DNA"/>
</dbReference>
<dbReference type="GO" id="GO:0016787">
    <property type="term" value="F:hydrolase activity"/>
    <property type="evidence" value="ECO:0007669"/>
    <property type="project" value="UniProtKB-KW"/>
</dbReference>
<reference evidence="6 7" key="1">
    <citation type="submission" date="2020-10" db="EMBL/GenBank/DDBJ databases">
        <title>Olsenella immobilis sp.nov., isolated from the mud in a fermentation cellar used for the production of Chinese strong-flavoured liquor.</title>
        <authorList>
            <person name="Lu L."/>
        </authorList>
    </citation>
    <scope>NUCLEOTIDE SEQUENCE [LARGE SCALE GENOMIC DNA]</scope>
    <source>
        <strain evidence="6 7">LZLJ-2</strain>
    </source>
</reference>
<dbReference type="InterPro" id="IPR042283">
    <property type="entry name" value="GpdQ_catalytic"/>
</dbReference>
<dbReference type="RefSeq" id="WP_194371433.1">
    <property type="nucleotide sequence ID" value="NZ_CP063767.1"/>
</dbReference>
<dbReference type="GO" id="GO:0046872">
    <property type="term" value="F:metal ion binding"/>
    <property type="evidence" value="ECO:0007669"/>
    <property type="project" value="UniProtKB-KW"/>
</dbReference>
<dbReference type="Pfam" id="PF00149">
    <property type="entry name" value="Metallophos"/>
    <property type="match status" value="1"/>
</dbReference>
<evidence type="ECO:0000256" key="3">
    <source>
        <dbReference type="ARBA" id="ARBA00023004"/>
    </source>
</evidence>
<evidence type="ECO:0000256" key="2">
    <source>
        <dbReference type="ARBA" id="ARBA00022801"/>
    </source>
</evidence>
<comment type="similarity">
    <text evidence="4">Belongs to the cyclic nucleotide phosphodiesterase class-III family.</text>
</comment>
<accession>A0A7S7M937</accession>
<evidence type="ECO:0000313" key="6">
    <source>
        <dbReference type="EMBL" id="QOY60712.1"/>
    </source>
</evidence>
<dbReference type="SUPFAM" id="SSF56300">
    <property type="entry name" value="Metallo-dependent phosphatases"/>
    <property type="match status" value="1"/>
</dbReference>
<evidence type="ECO:0000256" key="1">
    <source>
        <dbReference type="ARBA" id="ARBA00022723"/>
    </source>
</evidence>
<dbReference type="Gene3D" id="3.30.750.180">
    <property type="entry name" value="GpdQ, beta-strand dimerisation domain"/>
    <property type="match status" value="1"/>
</dbReference>
<keyword evidence="3" id="KW-0408">Iron</keyword>
<gene>
    <name evidence="6" type="ORF">INP52_00340</name>
</gene>
<dbReference type="PANTHER" id="PTHR42988">
    <property type="entry name" value="PHOSPHOHYDROLASE"/>
    <property type="match status" value="1"/>
</dbReference>
<evidence type="ECO:0000259" key="5">
    <source>
        <dbReference type="Pfam" id="PF00149"/>
    </source>
</evidence>
<proteinExistence type="inferred from homology"/>
<dbReference type="Gene3D" id="3.60.21.40">
    <property type="entry name" value="GpdQ, catalytic alpha/beta sandwich domain"/>
    <property type="match status" value="1"/>
</dbReference>
<keyword evidence="7" id="KW-1185">Reference proteome</keyword>
<keyword evidence="1" id="KW-0479">Metal-binding</keyword>
<evidence type="ECO:0000313" key="7">
    <source>
        <dbReference type="Proteomes" id="UP000593735"/>
    </source>
</evidence>
<protein>
    <submittedName>
        <fullName evidence="6">Metallophosphoesterase</fullName>
    </submittedName>
</protein>
<dbReference type="AlphaFoldDB" id="A0A7S7M937"/>
<sequence>MFSTPPRNRLIPSCGASRSDRLHTRCTQRRSDDCTFFADLHYTEEIRDLSLDNERAAFYQKAFDAFTAPGADLLVSLGDVSTTSSAEGMRHVRNHLAQAAFPVHYVYGNHDTMFVNEAHMDQIFGRTATYAFDQGGVHFVVIDTTNPFDMEHWGGHLDEEQLAWLSSEVEAAQGRPLVVMGHHALFDTTVPYSNSENHFVDNTEQVFEVLERHEGAPGIYLCGHTHRNGCARRGTWHFLMLADVPDVSSYLELDFHADEVGVSYRRFDDEDSHPFASGIPIYTHQGRGPAENGCTFAGISIPR</sequence>